<feature type="compositionally biased region" description="Basic and acidic residues" evidence="1">
    <location>
        <begin position="168"/>
        <end position="183"/>
    </location>
</feature>
<name>A0A8I3ADA3_9AGAM</name>
<evidence type="ECO:0000313" key="3">
    <source>
        <dbReference type="Proteomes" id="UP000683000"/>
    </source>
</evidence>
<dbReference type="Proteomes" id="UP000683000">
    <property type="component" value="Unassembled WGS sequence"/>
</dbReference>
<feature type="compositionally biased region" description="Polar residues" evidence="1">
    <location>
        <begin position="199"/>
        <end position="209"/>
    </location>
</feature>
<reference evidence="2" key="1">
    <citation type="submission" date="2021-03" db="EMBL/GenBank/DDBJ databases">
        <title>Evolutionary innovations through gain and loss of genes in the ectomycorrhizal Boletales.</title>
        <authorList>
            <person name="Wu G."/>
            <person name="Miyauchi S."/>
            <person name="Morin E."/>
            <person name="Yang Z.-L."/>
            <person name="Xu J."/>
            <person name="Martin F.M."/>
        </authorList>
    </citation>
    <scope>NUCLEOTIDE SEQUENCE</scope>
    <source>
        <strain evidence="2">BR01</strain>
    </source>
</reference>
<comment type="caution">
    <text evidence="2">The sequence shown here is derived from an EMBL/GenBank/DDBJ whole genome shotgun (WGS) entry which is preliminary data.</text>
</comment>
<feature type="compositionally biased region" description="Low complexity" evidence="1">
    <location>
        <begin position="220"/>
        <end position="233"/>
    </location>
</feature>
<dbReference type="OrthoDB" id="3201807at2759"/>
<feature type="compositionally biased region" description="Basic and acidic residues" evidence="1">
    <location>
        <begin position="250"/>
        <end position="263"/>
    </location>
</feature>
<accession>A0A8I3ADA3</accession>
<feature type="region of interest" description="Disordered" evidence="1">
    <location>
        <begin position="149"/>
        <end position="183"/>
    </location>
</feature>
<evidence type="ECO:0000256" key="1">
    <source>
        <dbReference type="SAM" id="MobiDB-lite"/>
    </source>
</evidence>
<protein>
    <submittedName>
        <fullName evidence="2">Uncharacterized protein</fullName>
    </submittedName>
</protein>
<feature type="region of interest" description="Disordered" evidence="1">
    <location>
        <begin position="197"/>
        <end position="263"/>
    </location>
</feature>
<sequence length="263" mass="29778">MSYLSTITWLHRTFTTRQRTAELLRPELDEHILSPHDYELATRFLPGPSIDWHLVYGAGTSAAVYGYGSYLARPKWNTWRLRLGSVAAFLIGSTYGTFQQFVLHYRFANSLDNPQGFILALNHVDERLGGSGQMGLAFKEMLAKKPEIKPDLDHTSHPQDVATVPEGWVRDHDNIDGDVSRSDPTRLRTRWDEIRAANARSTGQSSWDTIRQRHERSRLPHPSGSPTNSSPTTEADDRTAAQAKFDALLEAERRRDQSHGDRA</sequence>
<keyword evidence="3" id="KW-1185">Reference proteome</keyword>
<evidence type="ECO:0000313" key="2">
    <source>
        <dbReference type="EMBL" id="KAG6381256.1"/>
    </source>
</evidence>
<proteinExistence type="predicted"/>
<dbReference type="AlphaFoldDB" id="A0A8I3ADA3"/>
<gene>
    <name evidence="2" type="ORF">JVT61DRAFT_5660</name>
</gene>
<dbReference type="EMBL" id="JAGFBS010000002">
    <property type="protein sequence ID" value="KAG6381256.1"/>
    <property type="molecule type" value="Genomic_DNA"/>
</dbReference>
<organism evidence="2 3">
    <name type="scientific">Boletus reticuloceps</name>
    <dbReference type="NCBI Taxonomy" id="495285"/>
    <lineage>
        <taxon>Eukaryota</taxon>
        <taxon>Fungi</taxon>
        <taxon>Dikarya</taxon>
        <taxon>Basidiomycota</taxon>
        <taxon>Agaricomycotina</taxon>
        <taxon>Agaricomycetes</taxon>
        <taxon>Agaricomycetidae</taxon>
        <taxon>Boletales</taxon>
        <taxon>Boletineae</taxon>
        <taxon>Boletaceae</taxon>
        <taxon>Boletoideae</taxon>
        <taxon>Boletus</taxon>
    </lineage>
</organism>